<dbReference type="RefSeq" id="WP_250860149.1">
    <property type="nucleotide sequence ID" value="NZ_JAGSOJ010000003.1"/>
</dbReference>
<organism evidence="1 2">
    <name type="scientific">Oceanirhabdus seepicola</name>
    <dbReference type="NCBI Taxonomy" id="2828781"/>
    <lineage>
        <taxon>Bacteria</taxon>
        <taxon>Bacillati</taxon>
        <taxon>Bacillota</taxon>
        <taxon>Clostridia</taxon>
        <taxon>Eubacteriales</taxon>
        <taxon>Clostridiaceae</taxon>
        <taxon>Oceanirhabdus</taxon>
    </lineage>
</organism>
<keyword evidence="2" id="KW-1185">Reference proteome</keyword>
<evidence type="ECO:0000313" key="2">
    <source>
        <dbReference type="Proteomes" id="UP001056429"/>
    </source>
</evidence>
<dbReference type="Proteomes" id="UP001056429">
    <property type="component" value="Unassembled WGS sequence"/>
</dbReference>
<dbReference type="EMBL" id="JAGSOJ010000003">
    <property type="protein sequence ID" value="MCM1991043.1"/>
    <property type="molecule type" value="Genomic_DNA"/>
</dbReference>
<proteinExistence type="predicted"/>
<protein>
    <recommendedName>
        <fullName evidence="3">SCP2 domain-containing protein</fullName>
    </recommendedName>
</protein>
<dbReference type="AlphaFoldDB" id="A0A9J6P3B1"/>
<comment type="caution">
    <text evidence="1">The sequence shown here is derived from an EMBL/GenBank/DDBJ whole genome shotgun (WGS) entry which is preliminary data.</text>
</comment>
<sequence>MSKFKKMIISLVLKIMGKALVYLYKKDDETFHNLIDFCDGESFKIRIANLNIFLHIMIKDKNTRRMEIIKNDNKECDIEIIFKNINYAFKVFMGKKSIHEAYAERAFILKGDIHKAMGLVRGLYIVEYLLFPKFIWRRILKEKPKTFARKFIVYMRVLR</sequence>
<reference evidence="1" key="2">
    <citation type="submission" date="2021-04" db="EMBL/GenBank/DDBJ databases">
        <authorList>
            <person name="Dong X."/>
        </authorList>
    </citation>
    <scope>NUCLEOTIDE SEQUENCE</scope>
    <source>
        <strain evidence="1">ZWT</strain>
    </source>
</reference>
<evidence type="ECO:0000313" key="1">
    <source>
        <dbReference type="EMBL" id="MCM1991043.1"/>
    </source>
</evidence>
<accession>A0A9J6P3B1</accession>
<gene>
    <name evidence="1" type="ORF">KDK92_15025</name>
</gene>
<name>A0A9J6P3B1_9CLOT</name>
<evidence type="ECO:0008006" key="3">
    <source>
        <dbReference type="Google" id="ProtNLM"/>
    </source>
</evidence>
<reference evidence="1" key="1">
    <citation type="journal article" date="2021" name="mSystems">
        <title>Bacteria and Archaea Synergistically Convert Glycine Betaine to Biogenic Methane in the Formosa Cold Seep of the South China Sea.</title>
        <authorList>
            <person name="Li L."/>
            <person name="Zhang W."/>
            <person name="Zhang S."/>
            <person name="Song L."/>
            <person name="Sun Q."/>
            <person name="Zhang H."/>
            <person name="Xiang H."/>
            <person name="Dong X."/>
        </authorList>
    </citation>
    <scope>NUCLEOTIDE SEQUENCE</scope>
    <source>
        <strain evidence="1">ZWT</strain>
    </source>
</reference>